<comment type="similarity">
    <text evidence="9">Belongs to the GSP H family.</text>
</comment>
<proteinExistence type="inferred from homology"/>
<dbReference type="NCBIfam" id="TIGR02532">
    <property type="entry name" value="IV_pilin_GFxxxE"/>
    <property type="match status" value="1"/>
</dbReference>
<dbReference type="EMBL" id="AP026966">
    <property type="protein sequence ID" value="BDT59669.1"/>
    <property type="molecule type" value="Genomic_DNA"/>
</dbReference>
<accession>A0ABN6TF74</accession>
<dbReference type="InterPro" id="IPR012902">
    <property type="entry name" value="N_methyl_site"/>
</dbReference>
<name>A0ABN6TF74_9BURK</name>
<dbReference type="Pfam" id="PF12019">
    <property type="entry name" value="GspH"/>
    <property type="match status" value="1"/>
</dbReference>
<dbReference type="RefSeq" id="WP_281908478.1">
    <property type="nucleotide sequence ID" value="NZ_AP026966.1"/>
</dbReference>
<keyword evidence="6" id="KW-0812">Transmembrane</keyword>
<organism evidence="12 13">
    <name type="scientific">Massilia varians</name>
    <dbReference type="NCBI Taxonomy" id="457921"/>
    <lineage>
        <taxon>Bacteria</taxon>
        <taxon>Pseudomonadati</taxon>
        <taxon>Pseudomonadota</taxon>
        <taxon>Betaproteobacteria</taxon>
        <taxon>Burkholderiales</taxon>
        <taxon>Oxalobacteraceae</taxon>
        <taxon>Telluria group</taxon>
        <taxon>Massilia</taxon>
    </lineage>
</organism>
<dbReference type="Pfam" id="PF07963">
    <property type="entry name" value="N_methyl"/>
    <property type="match status" value="1"/>
</dbReference>
<evidence type="ECO:0000256" key="10">
    <source>
        <dbReference type="ARBA" id="ARBA00030775"/>
    </source>
</evidence>
<keyword evidence="5" id="KW-0997">Cell inner membrane</keyword>
<evidence type="ECO:0000256" key="9">
    <source>
        <dbReference type="ARBA" id="ARBA00025772"/>
    </source>
</evidence>
<evidence type="ECO:0000256" key="8">
    <source>
        <dbReference type="ARBA" id="ARBA00023136"/>
    </source>
</evidence>
<feature type="domain" description="General secretion pathway GspH" evidence="11">
    <location>
        <begin position="48"/>
        <end position="144"/>
    </location>
</feature>
<evidence type="ECO:0000259" key="11">
    <source>
        <dbReference type="Pfam" id="PF12019"/>
    </source>
</evidence>
<evidence type="ECO:0000313" key="12">
    <source>
        <dbReference type="EMBL" id="BDT59669.1"/>
    </source>
</evidence>
<protein>
    <recommendedName>
        <fullName evidence="2">Type II secretion system protein H</fullName>
    </recommendedName>
    <alternativeName>
        <fullName evidence="10">General secretion pathway protein H</fullName>
    </alternativeName>
</protein>
<evidence type="ECO:0000256" key="3">
    <source>
        <dbReference type="ARBA" id="ARBA00022475"/>
    </source>
</evidence>
<dbReference type="SUPFAM" id="SSF54523">
    <property type="entry name" value="Pili subunits"/>
    <property type="match status" value="1"/>
</dbReference>
<sequence length="153" mass="15592">MVSPRPARGFTLPELMTALAVMAILGAVAAPAYGNWVAAMRARSTGTDLHTALNLARSEAIKRNAEVTLAPGASGWLAGWSIAAASDASRVLHSHPAVGVASITGPARVTYGANGRIKGTSLPSFEIAALAGGELRCVKVDLSGRPSQTQSAC</sequence>
<keyword evidence="7" id="KW-1133">Transmembrane helix</keyword>
<evidence type="ECO:0000313" key="13">
    <source>
        <dbReference type="Proteomes" id="UP001163336"/>
    </source>
</evidence>
<gene>
    <name evidence="12" type="ORF">MasN3_31630</name>
</gene>
<dbReference type="Gene3D" id="3.55.40.10">
    <property type="entry name" value="minor pseudopilin epsh domain"/>
    <property type="match status" value="1"/>
</dbReference>
<keyword evidence="13" id="KW-1185">Reference proteome</keyword>
<keyword evidence="3" id="KW-1003">Cell membrane</keyword>
<comment type="subcellular location">
    <subcellularLocation>
        <location evidence="1">Cell inner membrane</location>
        <topology evidence="1">Single-pass membrane protein</topology>
    </subcellularLocation>
</comment>
<evidence type="ECO:0000256" key="2">
    <source>
        <dbReference type="ARBA" id="ARBA00021549"/>
    </source>
</evidence>
<evidence type="ECO:0000256" key="1">
    <source>
        <dbReference type="ARBA" id="ARBA00004377"/>
    </source>
</evidence>
<dbReference type="InterPro" id="IPR022346">
    <property type="entry name" value="T2SS_GspH"/>
</dbReference>
<reference evidence="12" key="1">
    <citation type="submission" date="2022-11" db="EMBL/GenBank/DDBJ databases">
        <title>Isolation and characterization of PLA-degrading bacterium Massilia sp. from Antarctic soil.</title>
        <authorList>
            <person name="Sato K."/>
            <person name="Gomez-Fuentes C."/>
            <person name="Ahmad S.A."/>
            <person name="Zulkharnain A."/>
        </authorList>
    </citation>
    <scope>NUCLEOTIDE SEQUENCE</scope>
    <source>
        <strain evidence="12">N-3</strain>
    </source>
</reference>
<evidence type="ECO:0000256" key="4">
    <source>
        <dbReference type="ARBA" id="ARBA00022481"/>
    </source>
</evidence>
<evidence type="ECO:0000256" key="5">
    <source>
        <dbReference type="ARBA" id="ARBA00022519"/>
    </source>
</evidence>
<keyword evidence="4" id="KW-0488">Methylation</keyword>
<dbReference type="Proteomes" id="UP001163336">
    <property type="component" value="Chromosome"/>
</dbReference>
<dbReference type="PROSITE" id="PS00409">
    <property type="entry name" value="PROKAR_NTER_METHYL"/>
    <property type="match status" value="1"/>
</dbReference>
<evidence type="ECO:0000256" key="7">
    <source>
        <dbReference type="ARBA" id="ARBA00022989"/>
    </source>
</evidence>
<keyword evidence="8" id="KW-0472">Membrane</keyword>
<dbReference type="InterPro" id="IPR045584">
    <property type="entry name" value="Pilin-like"/>
</dbReference>
<evidence type="ECO:0000256" key="6">
    <source>
        <dbReference type="ARBA" id="ARBA00022692"/>
    </source>
</evidence>